<dbReference type="Proteomes" id="UP001210380">
    <property type="component" value="Unassembled WGS sequence"/>
</dbReference>
<sequence length="168" mass="18846">MRTLVDEEVPVHYGQIYVESEVEDADLDACFAEQSNGLCGAAEPGILFLITGLHTGDVGFTIELHDQAPPLDETWEEIVEASYRPVGDVALVFWSGDDARSLDLREIDYRVRYCAVGMDAAREQDTRMDDEPLVDRYLLQFWPAPPAPDRILKRTSEIADYWHGAAGN</sequence>
<accession>A0ABT4V0C3</accession>
<reference evidence="1 2" key="1">
    <citation type="submission" date="2022-11" db="EMBL/GenBank/DDBJ databases">
        <title>Draft genome sequence of Saccharopolyspora sp. WRP15-2 isolated from rhizosphere soils of wild rice in Thailand.</title>
        <authorList>
            <person name="Duangmal K."/>
            <person name="Kammanee S."/>
            <person name="Muangham S."/>
        </authorList>
    </citation>
    <scope>NUCLEOTIDE SEQUENCE [LARGE SCALE GENOMIC DNA]</scope>
    <source>
        <strain evidence="1 2">WRP15-2</strain>
    </source>
</reference>
<comment type="caution">
    <text evidence="1">The sequence shown here is derived from an EMBL/GenBank/DDBJ whole genome shotgun (WGS) entry which is preliminary data.</text>
</comment>
<evidence type="ECO:0000313" key="1">
    <source>
        <dbReference type="EMBL" id="MDA3627415.1"/>
    </source>
</evidence>
<dbReference type="EMBL" id="JAQGLA010000028">
    <property type="protein sequence ID" value="MDA3627415.1"/>
    <property type="molecule type" value="Genomic_DNA"/>
</dbReference>
<organism evidence="1 2">
    <name type="scientific">Saccharopolyspora oryzae</name>
    <dbReference type="NCBI Taxonomy" id="2997343"/>
    <lineage>
        <taxon>Bacteria</taxon>
        <taxon>Bacillati</taxon>
        <taxon>Actinomycetota</taxon>
        <taxon>Actinomycetes</taxon>
        <taxon>Pseudonocardiales</taxon>
        <taxon>Pseudonocardiaceae</taxon>
        <taxon>Saccharopolyspora</taxon>
    </lineage>
</organism>
<dbReference type="RefSeq" id="WP_270950094.1">
    <property type="nucleotide sequence ID" value="NZ_JAQGLA010000028.1"/>
</dbReference>
<name>A0ABT4V0C3_9PSEU</name>
<gene>
    <name evidence="1" type="ORF">OU415_18365</name>
</gene>
<keyword evidence="2" id="KW-1185">Reference proteome</keyword>
<protein>
    <submittedName>
        <fullName evidence="1">Uncharacterized protein</fullName>
    </submittedName>
</protein>
<evidence type="ECO:0000313" key="2">
    <source>
        <dbReference type="Proteomes" id="UP001210380"/>
    </source>
</evidence>
<proteinExistence type="predicted"/>